<dbReference type="SUPFAM" id="SSF48452">
    <property type="entry name" value="TPR-like"/>
    <property type="match status" value="1"/>
</dbReference>
<dbReference type="Pfam" id="PF01435">
    <property type="entry name" value="Peptidase_M48"/>
    <property type="match status" value="1"/>
</dbReference>
<evidence type="ECO:0000256" key="1">
    <source>
        <dbReference type="ARBA" id="ARBA00001947"/>
    </source>
</evidence>
<gene>
    <name evidence="11" type="ORF">CKO28_11695</name>
</gene>
<dbReference type="InterPro" id="IPR051156">
    <property type="entry name" value="Mito/Outer_Membr_Metalloprot"/>
</dbReference>
<comment type="cofactor">
    <cofactor evidence="1">
        <name>Zn(2+)</name>
        <dbReference type="ChEBI" id="CHEBI:29105"/>
    </cofactor>
</comment>
<evidence type="ECO:0000256" key="7">
    <source>
        <dbReference type="PROSITE-ProRule" id="PRU00339"/>
    </source>
</evidence>
<dbReference type="CDD" id="cd07324">
    <property type="entry name" value="M48C_Oma1-like"/>
    <property type="match status" value="1"/>
</dbReference>
<feature type="repeat" description="TPR" evidence="7">
    <location>
        <begin position="389"/>
        <end position="422"/>
    </location>
</feature>
<keyword evidence="5" id="KW-0862">Zinc</keyword>
<keyword evidence="9" id="KW-1133">Transmembrane helix</keyword>
<evidence type="ECO:0000313" key="12">
    <source>
        <dbReference type="Proteomes" id="UP001296873"/>
    </source>
</evidence>
<feature type="region of interest" description="Disordered" evidence="8">
    <location>
        <begin position="20"/>
        <end position="50"/>
    </location>
</feature>
<name>A0ABS1DFG9_9PROT</name>
<dbReference type="PANTHER" id="PTHR22726">
    <property type="entry name" value="METALLOENDOPEPTIDASE OMA1"/>
    <property type="match status" value="1"/>
</dbReference>
<accession>A0ABS1DFG9</accession>
<evidence type="ECO:0000256" key="5">
    <source>
        <dbReference type="ARBA" id="ARBA00022833"/>
    </source>
</evidence>
<keyword evidence="9" id="KW-0472">Membrane</keyword>
<keyword evidence="7" id="KW-0802">TPR repeat</keyword>
<dbReference type="PROSITE" id="PS50005">
    <property type="entry name" value="TPR"/>
    <property type="match status" value="1"/>
</dbReference>
<proteinExistence type="predicted"/>
<dbReference type="Proteomes" id="UP001296873">
    <property type="component" value="Unassembled WGS sequence"/>
</dbReference>
<dbReference type="Pfam" id="PF13432">
    <property type="entry name" value="TPR_16"/>
    <property type="match status" value="1"/>
</dbReference>
<keyword evidence="9" id="KW-0812">Transmembrane</keyword>
<evidence type="ECO:0000256" key="6">
    <source>
        <dbReference type="ARBA" id="ARBA00023049"/>
    </source>
</evidence>
<dbReference type="PANTHER" id="PTHR22726:SF1">
    <property type="entry name" value="METALLOENDOPEPTIDASE OMA1, MITOCHONDRIAL"/>
    <property type="match status" value="1"/>
</dbReference>
<keyword evidence="4" id="KW-0378">Hydrolase</keyword>
<feature type="transmembrane region" description="Helical" evidence="9">
    <location>
        <begin position="79"/>
        <end position="100"/>
    </location>
</feature>
<keyword evidence="6" id="KW-0482">Metalloprotease</keyword>
<evidence type="ECO:0000256" key="4">
    <source>
        <dbReference type="ARBA" id="ARBA00022801"/>
    </source>
</evidence>
<dbReference type="Gene3D" id="1.25.40.10">
    <property type="entry name" value="Tetratricopeptide repeat domain"/>
    <property type="match status" value="1"/>
</dbReference>
<keyword evidence="2" id="KW-0645">Protease</keyword>
<keyword evidence="3" id="KW-0479">Metal-binding</keyword>
<evidence type="ECO:0000256" key="8">
    <source>
        <dbReference type="SAM" id="MobiDB-lite"/>
    </source>
</evidence>
<protein>
    <recommendedName>
        <fullName evidence="10">Peptidase M48 domain-containing protein</fullName>
    </recommendedName>
</protein>
<keyword evidence="12" id="KW-1185">Reference proteome</keyword>
<dbReference type="SMART" id="SM00028">
    <property type="entry name" value="TPR"/>
    <property type="match status" value="3"/>
</dbReference>
<organism evidence="11 12">
    <name type="scientific">Rhodovibrio sodomensis</name>
    <dbReference type="NCBI Taxonomy" id="1088"/>
    <lineage>
        <taxon>Bacteria</taxon>
        <taxon>Pseudomonadati</taxon>
        <taxon>Pseudomonadota</taxon>
        <taxon>Alphaproteobacteria</taxon>
        <taxon>Rhodospirillales</taxon>
        <taxon>Rhodovibrionaceae</taxon>
        <taxon>Rhodovibrio</taxon>
    </lineage>
</organism>
<evidence type="ECO:0000313" key="11">
    <source>
        <dbReference type="EMBL" id="MBK1668691.1"/>
    </source>
</evidence>
<dbReference type="InterPro" id="IPR011990">
    <property type="entry name" value="TPR-like_helical_dom_sf"/>
</dbReference>
<evidence type="ECO:0000256" key="9">
    <source>
        <dbReference type="SAM" id="Phobius"/>
    </source>
</evidence>
<reference evidence="11 12" key="1">
    <citation type="journal article" date="2020" name="Microorganisms">
        <title>Osmotic Adaptation and Compatible Solute Biosynthesis of Phototrophic Bacteria as Revealed from Genome Analyses.</title>
        <authorList>
            <person name="Imhoff J.F."/>
            <person name="Rahn T."/>
            <person name="Kunzel S."/>
            <person name="Keller A."/>
            <person name="Neulinger S.C."/>
        </authorList>
    </citation>
    <scope>NUCLEOTIDE SEQUENCE [LARGE SCALE GENOMIC DNA]</scope>
    <source>
        <strain evidence="11 12">DSM 9895</strain>
    </source>
</reference>
<evidence type="ECO:0000259" key="10">
    <source>
        <dbReference type="Pfam" id="PF01435"/>
    </source>
</evidence>
<evidence type="ECO:0000256" key="2">
    <source>
        <dbReference type="ARBA" id="ARBA00022670"/>
    </source>
</evidence>
<dbReference type="InterPro" id="IPR019734">
    <property type="entry name" value="TPR_rpt"/>
</dbReference>
<evidence type="ECO:0000256" key="3">
    <source>
        <dbReference type="ARBA" id="ARBA00022723"/>
    </source>
</evidence>
<dbReference type="EMBL" id="NRRL01000028">
    <property type="protein sequence ID" value="MBK1668691.1"/>
    <property type="molecule type" value="Genomic_DNA"/>
</dbReference>
<feature type="domain" description="Peptidase M48" evidence="10">
    <location>
        <begin position="111"/>
        <end position="304"/>
    </location>
</feature>
<comment type="caution">
    <text evidence="11">The sequence shown here is derived from an EMBL/GenBank/DDBJ whole genome shotgun (WGS) entry which is preliminary data.</text>
</comment>
<dbReference type="Gene3D" id="3.30.2010.10">
    <property type="entry name" value="Metalloproteases ('zincins'), catalytic domain"/>
    <property type="match status" value="1"/>
</dbReference>
<dbReference type="InterPro" id="IPR001915">
    <property type="entry name" value="Peptidase_M48"/>
</dbReference>
<sequence>MSPEPVQAAASAPVARTAAARAARPSLGTRQRIGRSRLGGAPAGAGRVTPGPLSIERARCRGYLRTVKHKDAVVRKLKALFALPLALCLATSLGLLPIAASAQSDRPSFIRDAEIEEIVRRYAKPVFQAAGLSADRIDVYLIADESLNAFVAGGMNMFLHTGLLRRAEDPTQVMGVIAHEAGHISAGHLASRRQELEATTTQMITSMLLGLGAAAATGSPGAGTAVMSLGQTLSMADLLAYTRTQEGSADQAAITYMKRAGYTPRGLVEFMRILEDQEVLLSSSQDPWMRTHPLTSDRVNTLAAAAQRMADREDLRAEAPPELERLHARMQAKLAGFLQPPAKTLEAFPAKSDAIPDRYARAIAYYRKPELPKALELVNGLIEQKPKDPYFRELKGQMLFENGRIQEALPAYRKAVDLAPDQPLIRMGLAEVQLQTNSRELTEKALANARRVVEAEPRNAFAWRLVGIAHGRLGDKGEAALALAEYAINRGDLGQAIGQAQRAQQLLQEHTPSWLRAQDIERTAKNRRERQNG</sequence>